<name>A0A401H447_9APHY</name>
<dbReference type="EMBL" id="BFAD01000015">
    <property type="protein sequence ID" value="GBE89171.1"/>
    <property type="molecule type" value="Genomic_DNA"/>
</dbReference>
<proteinExistence type="predicted"/>
<organism evidence="1 2">
    <name type="scientific">Sparassis crispa</name>
    <dbReference type="NCBI Taxonomy" id="139825"/>
    <lineage>
        <taxon>Eukaryota</taxon>
        <taxon>Fungi</taxon>
        <taxon>Dikarya</taxon>
        <taxon>Basidiomycota</taxon>
        <taxon>Agaricomycotina</taxon>
        <taxon>Agaricomycetes</taxon>
        <taxon>Polyporales</taxon>
        <taxon>Sparassidaceae</taxon>
        <taxon>Sparassis</taxon>
    </lineage>
</organism>
<evidence type="ECO:0000313" key="2">
    <source>
        <dbReference type="Proteomes" id="UP000287166"/>
    </source>
</evidence>
<dbReference type="GeneID" id="38786088"/>
<dbReference type="InParanoid" id="A0A401H447"/>
<reference evidence="1 2" key="1">
    <citation type="journal article" date="2018" name="Sci. Rep.">
        <title>Genome sequence of the cauliflower mushroom Sparassis crispa (Hanabiratake) and its association with beneficial usage.</title>
        <authorList>
            <person name="Kiyama R."/>
            <person name="Furutani Y."/>
            <person name="Kawaguchi K."/>
            <person name="Nakanishi T."/>
        </authorList>
    </citation>
    <scope>NUCLEOTIDE SEQUENCE [LARGE SCALE GENOMIC DNA]</scope>
</reference>
<dbReference type="AlphaFoldDB" id="A0A401H447"/>
<sequence>MRVFAQDQPHMRQLLMRDTADYLEIPSLVEVTEQPRAVPRLCIQLEVLDMDLSH</sequence>
<protein>
    <submittedName>
        <fullName evidence="1">Uncharacterized protein</fullName>
    </submittedName>
</protein>
<comment type="caution">
    <text evidence="1">The sequence shown here is derived from an EMBL/GenBank/DDBJ whole genome shotgun (WGS) entry which is preliminary data.</text>
</comment>
<gene>
    <name evidence="1" type="ORF">SCP_1501790</name>
</gene>
<evidence type="ECO:0000313" key="1">
    <source>
        <dbReference type="EMBL" id="GBE89171.1"/>
    </source>
</evidence>
<dbReference type="Proteomes" id="UP000287166">
    <property type="component" value="Unassembled WGS sequence"/>
</dbReference>
<accession>A0A401H447</accession>
<keyword evidence="2" id="KW-1185">Reference proteome</keyword>
<dbReference type="RefSeq" id="XP_027620084.1">
    <property type="nucleotide sequence ID" value="XM_027764283.1"/>
</dbReference>